<evidence type="ECO:0000313" key="3">
    <source>
        <dbReference type="Proteomes" id="UP000001056"/>
    </source>
</evidence>
<reference evidence="3" key="1">
    <citation type="journal article" date="2015" name="Genome Announc.">
        <title>Draft genome sequence of the cellulolytic fungus Chaetomium globosum.</title>
        <authorList>
            <person name="Cuomo C.A."/>
            <person name="Untereiner W.A."/>
            <person name="Ma L.-J."/>
            <person name="Grabherr M."/>
            <person name="Birren B.W."/>
        </authorList>
    </citation>
    <scope>NUCLEOTIDE SEQUENCE [LARGE SCALE GENOMIC DNA]</scope>
    <source>
        <strain evidence="3">ATCC 6205 / CBS 148.51 / DSM 1962 / NBRC 6347 / NRRL 1970</strain>
    </source>
</reference>
<evidence type="ECO:0000313" key="2">
    <source>
        <dbReference type="EMBL" id="EAQ86906.1"/>
    </source>
</evidence>
<dbReference type="RefSeq" id="XP_001225815.1">
    <property type="nucleotide sequence ID" value="XM_001225814.1"/>
</dbReference>
<dbReference type="eggNOG" id="ENOG502RKP5">
    <property type="taxonomic scope" value="Eukaryota"/>
</dbReference>
<feature type="compositionally biased region" description="Low complexity" evidence="1">
    <location>
        <begin position="415"/>
        <end position="430"/>
    </location>
</feature>
<sequence>MIVCDGGEQAKPASPLSSPNLALPILLWVGRFRTQPVGALLVTGPTHERGSPSLLSMVDPHGGNLTGSSVVQNPAMPPPLLRRSRRRVVGLSGPVSSLSVRGGVVGDCLCGRAGPASFNYEVTAGIAGSNLACQSVKTVADGDGWNAGRTENCRTTPGQPWAILPKTARCCRDRKGAISTQPSFYGKTQIFRWKEASGWNLGTMCGAPAQTPRTPQDALWESQRRQVLLGGVQHCRSRALFPSCFERTRRTASRQKSTAKFQASGPRPSLAHQQRSTADMSSRSVKFRRASPNGYDHQRSDSGFSDCESRASNPDHDYLAPGFEDQGLYSIRQALDTARQESEKWRARAEDAEEKLKEVRNDFEQTKARMRALTNEMEIANQAKEALTKTNKELVEQNAQLQETVKDLKKANRKSSGASSPSASSATASESSDEKKVRRSASKRRKDPSSRPEKEKERDRGRDKERDKERDRERHKESQRALQEETDRLRKRFDTRGDESDAKSSTTATKSQRGRHESSYIEPLGHGAPRPVAAVPASPSRPYSAYPASTAPTAYSSTPAYASIRETLPRSLHPAVYVADDYNNYGAADDEDPAYAHPLPRSTRHAR</sequence>
<accession>Q2GV45</accession>
<protein>
    <submittedName>
        <fullName evidence="2">Uncharacterized protein</fullName>
    </submittedName>
</protein>
<feature type="region of interest" description="Disordered" evidence="1">
    <location>
        <begin position="252"/>
        <end position="322"/>
    </location>
</feature>
<feature type="compositionally biased region" description="Low complexity" evidence="1">
    <location>
        <begin position="528"/>
        <end position="544"/>
    </location>
</feature>
<dbReference type="OrthoDB" id="4584932at2759"/>
<dbReference type="Proteomes" id="UP000001056">
    <property type="component" value="Unassembled WGS sequence"/>
</dbReference>
<proteinExistence type="predicted"/>
<dbReference type="HOGENOM" id="CLU_449761_0_0_1"/>
<feature type="region of interest" description="Disordered" evidence="1">
    <location>
        <begin position="585"/>
        <end position="607"/>
    </location>
</feature>
<dbReference type="GeneID" id="4393539"/>
<evidence type="ECO:0000256" key="1">
    <source>
        <dbReference type="SAM" id="MobiDB-lite"/>
    </source>
</evidence>
<keyword evidence="3" id="KW-1185">Reference proteome</keyword>
<name>Q2GV45_CHAGB</name>
<feature type="compositionally biased region" description="Polar residues" evidence="1">
    <location>
        <begin position="271"/>
        <end position="284"/>
    </location>
</feature>
<gene>
    <name evidence="2" type="ORF">CHGG_08159</name>
</gene>
<feature type="region of interest" description="Disordered" evidence="1">
    <location>
        <begin position="408"/>
        <end position="544"/>
    </location>
</feature>
<dbReference type="AlphaFoldDB" id="Q2GV45"/>
<feature type="compositionally biased region" description="Basic residues" evidence="1">
    <location>
        <begin position="437"/>
        <end position="446"/>
    </location>
</feature>
<organism evidence="2 3">
    <name type="scientific">Chaetomium globosum (strain ATCC 6205 / CBS 148.51 / DSM 1962 / NBRC 6347 / NRRL 1970)</name>
    <name type="common">Soil fungus</name>
    <dbReference type="NCBI Taxonomy" id="306901"/>
    <lineage>
        <taxon>Eukaryota</taxon>
        <taxon>Fungi</taxon>
        <taxon>Dikarya</taxon>
        <taxon>Ascomycota</taxon>
        <taxon>Pezizomycotina</taxon>
        <taxon>Sordariomycetes</taxon>
        <taxon>Sordariomycetidae</taxon>
        <taxon>Sordariales</taxon>
        <taxon>Chaetomiaceae</taxon>
        <taxon>Chaetomium</taxon>
    </lineage>
</organism>
<dbReference type="EMBL" id="CH408033">
    <property type="protein sequence ID" value="EAQ86906.1"/>
    <property type="molecule type" value="Genomic_DNA"/>
</dbReference>
<dbReference type="VEuPathDB" id="FungiDB:CHGG_08159"/>
<feature type="compositionally biased region" description="Basic and acidic residues" evidence="1">
    <location>
        <begin position="447"/>
        <end position="502"/>
    </location>
</feature>
<dbReference type="InParanoid" id="Q2GV45"/>
<feature type="compositionally biased region" description="Basic and acidic residues" evidence="1">
    <location>
        <begin position="307"/>
        <end position="318"/>
    </location>
</feature>